<dbReference type="OrthoDB" id="9758509at2"/>
<reference evidence="6" key="1">
    <citation type="submission" date="2015-09" db="EMBL/GenBank/DDBJ databases">
        <title>Complete genome of Arthrobacter alpinus strain R3.8.</title>
        <authorList>
            <person name="See-Too W.S."/>
            <person name="Chan K.G."/>
        </authorList>
    </citation>
    <scope>NUCLEOTIDE SEQUENCE [LARGE SCALE GENOMIC DNA]</scope>
    <source>
        <strain evidence="6">R3.8</strain>
    </source>
</reference>
<dbReference type="Gene3D" id="3.30.365.10">
    <property type="entry name" value="Aldehyde oxidase/xanthine dehydrogenase, molybdopterin binding domain"/>
    <property type="match status" value="4"/>
</dbReference>
<dbReference type="EMBL" id="CP012677">
    <property type="protein sequence ID" value="ALE91261.1"/>
    <property type="molecule type" value="Genomic_DNA"/>
</dbReference>
<evidence type="ECO:0000256" key="2">
    <source>
        <dbReference type="ARBA" id="ARBA00023002"/>
    </source>
</evidence>
<dbReference type="PANTHER" id="PTHR11908">
    <property type="entry name" value="XANTHINE DEHYDROGENASE"/>
    <property type="match status" value="1"/>
</dbReference>
<organism evidence="5 6">
    <name type="scientific">Arthrobacter alpinus</name>
    <dbReference type="NCBI Taxonomy" id="656366"/>
    <lineage>
        <taxon>Bacteria</taxon>
        <taxon>Bacillati</taxon>
        <taxon>Actinomycetota</taxon>
        <taxon>Actinomycetes</taxon>
        <taxon>Micrococcales</taxon>
        <taxon>Micrococcaceae</taxon>
        <taxon>Arthrobacter</taxon>
    </lineage>
</organism>
<keyword evidence="1" id="KW-0500">Molybdenum</keyword>
<dbReference type="KEGG" id="aaq:AOC05_00960"/>
<evidence type="ECO:0000313" key="6">
    <source>
        <dbReference type="Proteomes" id="UP000062833"/>
    </source>
</evidence>
<dbReference type="AlphaFoldDB" id="A0A0M4QUL8"/>
<protein>
    <recommendedName>
        <fullName evidence="4">Aldehyde oxidase/xanthine dehydrogenase a/b hammerhead domain-containing protein</fullName>
    </recommendedName>
</protein>
<feature type="compositionally biased region" description="Low complexity" evidence="3">
    <location>
        <begin position="1"/>
        <end position="14"/>
    </location>
</feature>
<sequence>MSSPAPTTPATSPSHAFGQPRETIESARHVRGGGKFVADLQLPGMLHVALLRSLTAHARIIDIDVTQARALPGVHAVITGADVQESTSNIYTMAQMHNPPLDIPLHALATDKVRHVGEPVVAVAAKTRAIAEDAIKLIRVTYEDLPPIADADAALAPGAPLVHENIAGNLIMHRQHDFGDAAGVFKNAAHVVRRKLKWPRQTGASLETFGCVAQWEPGVDELTFWSNHQSNVLLWTLGPTLGLPPHRIKGIACDIGGAFGAKFWQPRAMVICALLSRLTARPVRYIEGRVENLVGGDNHGEDRSYDAELALDSSGKMLGLRFSIVEDYGSAFILGPINNAEPLAQATGPYDIPAFAFDFTAVLSNKVPQAAYRGFGGAAHNFMLERLVDAAAVELSLSPVAIRELNLLQPEQFPYRTATGNLYDSGDYPTALHRALEESSYDMWRERQAKARESKDATHAIGIGLVSCQERSVQTGTALWLMFDQEPGRNTTAAESASVRIDAQGTVRVALHSPSLGTPTETIAATVVAEELGVPVDSVSVSRLDTSMAGPAMGPSASRMTVMLSGAVAGAVLEVIEKMRPLAANLLEADPADLVWDPSRTSFAVQGAPDSIATLATIARLANGQALRLPDGSRSGLESTHTYDHPMSSMPNADGSDWGNYAPIVGHTVHIPVVEVDLQTGVVTFLDYFVMHDCGTVVNPDAVRGQVVGATVQGIATALTEELAFDEQARPQNTDFRSYFLPTFLDVPAIRLGHLETPSPFTYRGVKGIGEGGRMAAPAAVVSAIEDALAPYGVRIDEVPVTPEKILNWLGSASAP</sequence>
<dbReference type="SUPFAM" id="SSF56003">
    <property type="entry name" value="Molybdenum cofactor-binding domain"/>
    <property type="match status" value="1"/>
</dbReference>
<dbReference type="Pfam" id="PF02738">
    <property type="entry name" value="MoCoBD_1"/>
    <property type="match status" value="1"/>
</dbReference>
<keyword evidence="6" id="KW-1185">Reference proteome</keyword>
<dbReference type="Gene3D" id="3.90.1170.50">
    <property type="entry name" value="Aldehyde oxidase/xanthine dehydrogenase, a/b hammerhead"/>
    <property type="match status" value="1"/>
</dbReference>
<dbReference type="GO" id="GO:0005506">
    <property type="term" value="F:iron ion binding"/>
    <property type="evidence" value="ECO:0007669"/>
    <property type="project" value="InterPro"/>
</dbReference>
<dbReference type="InterPro" id="IPR036856">
    <property type="entry name" value="Ald_Oxase/Xan_DH_a/b_sf"/>
</dbReference>
<evidence type="ECO:0000313" key="5">
    <source>
        <dbReference type="EMBL" id="ALE91261.1"/>
    </source>
</evidence>
<name>A0A0M4QUL8_9MICC</name>
<evidence type="ECO:0000256" key="1">
    <source>
        <dbReference type="ARBA" id="ARBA00022505"/>
    </source>
</evidence>
<dbReference type="SUPFAM" id="SSF54665">
    <property type="entry name" value="CO dehydrogenase molybdoprotein N-domain-like"/>
    <property type="match status" value="1"/>
</dbReference>
<dbReference type="InterPro" id="IPR000674">
    <property type="entry name" value="Ald_Oxase/Xan_DH_a/b"/>
</dbReference>
<dbReference type="SMART" id="SM01008">
    <property type="entry name" value="Ald_Xan_dh_C"/>
    <property type="match status" value="1"/>
</dbReference>
<dbReference type="InterPro" id="IPR046867">
    <property type="entry name" value="AldOxase/xan_DH_MoCoBD2"/>
</dbReference>
<feature type="domain" description="Aldehyde oxidase/xanthine dehydrogenase a/b hammerhead" evidence="4">
    <location>
        <begin position="31"/>
        <end position="146"/>
    </location>
</feature>
<dbReference type="InterPro" id="IPR037165">
    <property type="entry name" value="AldOxase/xan_DH_Mopterin-bd_sf"/>
</dbReference>
<dbReference type="Proteomes" id="UP000062833">
    <property type="component" value="Chromosome"/>
</dbReference>
<dbReference type="RefSeq" id="WP_082357658.1">
    <property type="nucleotide sequence ID" value="NZ_CP012677.1"/>
</dbReference>
<dbReference type="PANTHER" id="PTHR11908:SF132">
    <property type="entry name" value="ALDEHYDE OXIDASE 1-RELATED"/>
    <property type="match status" value="1"/>
</dbReference>
<gene>
    <name evidence="5" type="ORF">AOC05_00960</name>
</gene>
<feature type="region of interest" description="Disordered" evidence="3">
    <location>
        <begin position="1"/>
        <end position="20"/>
    </location>
</feature>
<dbReference type="Pfam" id="PF01315">
    <property type="entry name" value="Ald_Xan_dh_C"/>
    <property type="match status" value="1"/>
</dbReference>
<keyword evidence="2" id="KW-0560">Oxidoreductase</keyword>
<dbReference type="PATRIC" id="fig|656366.3.peg.213"/>
<dbReference type="InterPro" id="IPR008274">
    <property type="entry name" value="AldOxase/xan_DH_MoCoBD1"/>
</dbReference>
<dbReference type="InterPro" id="IPR016208">
    <property type="entry name" value="Ald_Oxase/xanthine_DH-like"/>
</dbReference>
<dbReference type="GO" id="GO:0016491">
    <property type="term" value="F:oxidoreductase activity"/>
    <property type="evidence" value="ECO:0007669"/>
    <property type="project" value="UniProtKB-KW"/>
</dbReference>
<proteinExistence type="predicted"/>
<dbReference type="Pfam" id="PF20256">
    <property type="entry name" value="MoCoBD_2"/>
    <property type="match status" value="1"/>
</dbReference>
<evidence type="ECO:0000259" key="4">
    <source>
        <dbReference type="SMART" id="SM01008"/>
    </source>
</evidence>
<accession>A0A0M4QUL8</accession>
<evidence type="ECO:0000256" key="3">
    <source>
        <dbReference type="SAM" id="MobiDB-lite"/>
    </source>
</evidence>